<dbReference type="AlphaFoldDB" id="A0A1E3QK59"/>
<dbReference type="GeneID" id="30147562"/>
<sequence>MATPAPLRKPRVFELSVGYLASPRYWDKAPVLQRKHGSVWFLFLRQLSPAGLSHE</sequence>
<proteinExistence type="predicted"/>
<reference evidence="2" key="1">
    <citation type="submission" date="2016-05" db="EMBL/GenBank/DDBJ databases">
        <title>Comparative genomics of biotechnologically important yeasts.</title>
        <authorList>
            <consortium name="DOE Joint Genome Institute"/>
            <person name="Riley R."/>
            <person name="Haridas S."/>
            <person name="Wolfe K.H."/>
            <person name="Lopes M.R."/>
            <person name="Hittinger C.T."/>
            <person name="Goker M."/>
            <person name="Salamov A."/>
            <person name="Wisecaver J."/>
            <person name="Long T.M."/>
            <person name="Aerts A.L."/>
            <person name="Barry K."/>
            <person name="Choi C."/>
            <person name="Clum A."/>
            <person name="Coughlan A.Y."/>
            <person name="Deshpande S."/>
            <person name="Douglass A.P."/>
            <person name="Hanson S.J."/>
            <person name="Klenk H.-P."/>
            <person name="Labutti K."/>
            <person name="Lapidus A."/>
            <person name="Lindquist E."/>
            <person name="Lipzen A."/>
            <person name="Meier-Kolthoff J.P."/>
            <person name="Ohm R.A."/>
            <person name="Otillar R.P."/>
            <person name="Pangilinan J."/>
            <person name="Peng Y."/>
            <person name="Rokas A."/>
            <person name="Rosa C.A."/>
            <person name="Scheuner C."/>
            <person name="Sibirny A.A."/>
            <person name="Slot J.C."/>
            <person name="Stielow J.B."/>
            <person name="Sun H."/>
            <person name="Kurtzman C.P."/>
            <person name="Blackwell M."/>
            <person name="Grigoriev I.V."/>
            <person name="Jeffries T.W."/>
        </authorList>
    </citation>
    <scope>NUCLEOTIDE SEQUENCE [LARGE SCALE GENOMIC DNA]</scope>
    <source>
        <strain evidence="2">NRRL Y-12698</strain>
    </source>
</reference>
<dbReference type="EMBL" id="KV454437">
    <property type="protein sequence ID" value="ODQ78065.1"/>
    <property type="molecule type" value="Genomic_DNA"/>
</dbReference>
<keyword evidence="2" id="KW-1185">Reference proteome</keyword>
<protein>
    <submittedName>
        <fullName evidence="1">Uncharacterized protein</fullName>
    </submittedName>
</protein>
<dbReference type="RefSeq" id="XP_018983393.1">
    <property type="nucleotide sequence ID" value="XM_019129709.1"/>
</dbReference>
<organism evidence="1 2">
    <name type="scientific">Babjeviella inositovora NRRL Y-12698</name>
    <dbReference type="NCBI Taxonomy" id="984486"/>
    <lineage>
        <taxon>Eukaryota</taxon>
        <taxon>Fungi</taxon>
        <taxon>Dikarya</taxon>
        <taxon>Ascomycota</taxon>
        <taxon>Saccharomycotina</taxon>
        <taxon>Pichiomycetes</taxon>
        <taxon>Serinales incertae sedis</taxon>
        <taxon>Babjeviella</taxon>
    </lineage>
</organism>
<evidence type="ECO:0000313" key="1">
    <source>
        <dbReference type="EMBL" id="ODQ78065.1"/>
    </source>
</evidence>
<evidence type="ECO:0000313" key="2">
    <source>
        <dbReference type="Proteomes" id="UP000094336"/>
    </source>
</evidence>
<name>A0A1E3QK59_9ASCO</name>
<dbReference type="Proteomes" id="UP000094336">
    <property type="component" value="Unassembled WGS sequence"/>
</dbReference>
<accession>A0A1E3QK59</accession>
<gene>
    <name evidence="1" type="ORF">BABINDRAFT_163092</name>
</gene>